<dbReference type="SMART" id="SM00419">
    <property type="entry name" value="HTH_CRP"/>
    <property type="match status" value="1"/>
</dbReference>
<dbReference type="PANTHER" id="PTHR24567">
    <property type="entry name" value="CRP FAMILY TRANSCRIPTIONAL REGULATORY PROTEIN"/>
    <property type="match status" value="1"/>
</dbReference>
<dbReference type="AlphaFoldDB" id="A0A6N9TP06"/>
<dbReference type="PRINTS" id="PR00034">
    <property type="entry name" value="HTHCRP"/>
</dbReference>
<organism evidence="6 7">
    <name type="scientific">Dissulfurirhabdus thermomarina</name>
    <dbReference type="NCBI Taxonomy" id="1765737"/>
    <lineage>
        <taxon>Bacteria</taxon>
        <taxon>Deltaproteobacteria</taxon>
        <taxon>Dissulfurirhabdaceae</taxon>
        <taxon>Dissulfurirhabdus</taxon>
    </lineage>
</organism>
<keyword evidence="3" id="KW-0804">Transcription</keyword>
<dbReference type="InterPro" id="IPR000595">
    <property type="entry name" value="cNMP-bd_dom"/>
</dbReference>
<name>A0A6N9TP06_DISTH</name>
<dbReference type="InterPro" id="IPR050397">
    <property type="entry name" value="Env_Response_Regulators"/>
</dbReference>
<dbReference type="GO" id="GO:0003700">
    <property type="term" value="F:DNA-binding transcription factor activity"/>
    <property type="evidence" value="ECO:0007669"/>
    <property type="project" value="TreeGrafter"/>
</dbReference>
<evidence type="ECO:0000313" key="6">
    <source>
        <dbReference type="EMBL" id="NDY43012.1"/>
    </source>
</evidence>
<protein>
    <submittedName>
        <fullName evidence="6">Crp/Fnr family transcriptional regulator</fullName>
    </submittedName>
</protein>
<dbReference type="GO" id="GO:0003677">
    <property type="term" value="F:DNA binding"/>
    <property type="evidence" value="ECO:0007669"/>
    <property type="project" value="UniProtKB-KW"/>
</dbReference>
<dbReference type="InterPro" id="IPR018490">
    <property type="entry name" value="cNMP-bd_dom_sf"/>
</dbReference>
<feature type="domain" description="HTH crp-type" evidence="5">
    <location>
        <begin position="148"/>
        <end position="214"/>
    </location>
</feature>
<keyword evidence="1" id="KW-0805">Transcription regulation</keyword>
<dbReference type="PROSITE" id="PS51063">
    <property type="entry name" value="HTH_CRP_2"/>
    <property type="match status" value="1"/>
</dbReference>
<dbReference type="SUPFAM" id="SSF51206">
    <property type="entry name" value="cAMP-binding domain-like"/>
    <property type="match status" value="1"/>
</dbReference>
<evidence type="ECO:0000259" key="5">
    <source>
        <dbReference type="PROSITE" id="PS51063"/>
    </source>
</evidence>
<feature type="domain" description="Cyclic nucleotide-binding" evidence="4">
    <location>
        <begin position="36"/>
        <end position="83"/>
    </location>
</feature>
<reference evidence="6 7" key="1">
    <citation type="submission" date="2020-02" db="EMBL/GenBank/DDBJ databases">
        <title>Comparative genomics of sulfur disproportionating microorganisms.</title>
        <authorList>
            <person name="Ward L.M."/>
            <person name="Bertran E."/>
            <person name="Johnston D.T."/>
        </authorList>
    </citation>
    <scope>NUCLEOTIDE SEQUENCE [LARGE SCALE GENOMIC DNA]</scope>
    <source>
        <strain evidence="6 7">DSM 100025</strain>
    </source>
</reference>
<dbReference type="SMART" id="SM00100">
    <property type="entry name" value="cNMP"/>
    <property type="match status" value="1"/>
</dbReference>
<dbReference type="SUPFAM" id="SSF46785">
    <property type="entry name" value="Winged helix' DNA-binding domain"/>
    <property type="match status" value="1"/>
</dbReference>
<keyword evidence="7" id="KW-1185">Reference proteome</keyword>
<dbReference type="CDD" id="cd00038">
    <property type="entry name" value="CAP_ED"/>
    <property type="match status" value="1"/>
</dbReference>
<evidence type="ECO:0000259" key="4">
    <source>
        <dbReference type="PROSITE" id="PS50042"/>
    </source>
</evidence>
<dbReference type="InterPro" id="IPR036390">
    <property type="entry name" value="WH_DNA-bd_sf"/>
</dbReference>
<dbReference type="Pfam" id="PF13545">
    <property type="entry name" value="HTH_Crp_2"/>
    <property type="match status" value="1"/>
</dbReference>
<dbReference type="RefSeq" id="WP_163299136.1">
    <property type="nucleotide sequence ID" value="NZ_JAAGRR010000109.1"/>
</dbReference>
<keyword evidence="2" id="KW-0238">DNA-binding</keyword>
<dbReference type="Gene3D" id="1.10.10.10">
    <property type="entry name" value="Winged helix-like DNA-binding domain superfamily/Winged helix DNA-binding domain"/>
    <property type="match status" value="1"/>
</dbReference>
<evidence type="ECO:0000256" key="1">
    <source>
        <dbReference type="ARBA" id="ARBA00023015"/>
    </source>
</evidence>
<accession>A0A6N9TP06</accession>
<evidence type="ECO:0000313" key="7">
    <source>
        <dbReference type="Proteomes" id="UP000469346"/>
    </source>
</evidence>
<dbReference type="InterPro" id="IPR014710">
    <property type="entry name" value="RmlC-like_jellyroll"/>
</dbReference>
<dbReference type="EMBL" id="JAAGRR010000109">
    <property type="protein sequence ID" value="NDY43012.1"/>
    <property type="molecule type" value="Genomic_DNA"/>
</dbReference>
<evidence type="ECO:0000256" key="3">
    <source>
        <dbReference type="ARBA" id="ARBA00023163"/>
    </source>
</evidence>
<dbReference type="PROSITE" id="PS50042">
    <property type="entry name" value="CNMP_BINDING_3"/>
    <property type="match status" value="1"/>
</dbReference>
<dbReference type="Gene3D" id="2.60.120.10">
    <property type="entry name" value="Jelly Rolls"/>
    <property type="match status" value="1"/>
</dbReference>
<gene>
    <name evidence="6" type="ORF">G3N55_09180</name>
</gene>
<dbReference type="PANTHER" id="PTHR24567:SF74">
    <property type="entry name" value="HTH-TYPE TRANSCRIPTIONAL REGULATOR ARCR"/>
    <property type="match status" value="1"/>
</dbReference>
<proteinExistence type="predicted"/>
<dbReference type="GO" id="GO:0005829">
    <property type="term" value="C:cytosol"/>
    <property type="evidence" value="ECO:0007669"/>
    <property type="project" value="TreeGrafter"/>
</dbReference>
<dbReference type="Pfam" id="PF00027">
    <property type="entry name" value="cNMP_binding"/>
    <property type="match status" value="1"/>
</dbReference>
<evidence type="ECO:0000256" key="2">
    <source>
        <dbReference type="ARBA" id="ARBA00023125"/>
    </source>
</evidence>
<comment type="caution">
    <text evidence="6">The sequence shown here is derived from an EMBL/GenBank/DDBJ whole genome shotgun (WGS) entry which is preliminary data.</text>
</comment>
<dbReference type="Proteomes" id="UP000469346">
    <property type="component" value="Unassembled WGS sequence"/>
</dbReference>
<dbReference type="InterPro" id="IPR012318">
    <property type="entry name" value="HTH_CRP"/>
</dbReference>
<sequence>MLERSDIDLLSRIPALSPPRAELLSLMKKTGVKRAYAPGEAVFWVGERVDRLFVVASGSVEVYKDDFEGRKLTLFKYYSGDIFCLATLNVERAFANARAVETSTLISFEKRVVDEIIAACPDFGLNFLGCLSSKLVCFSIMVDDLAFKDLTSRLAKLLLVTRETSRPNRMKLSLEELAARLGTCQEVVSRALRKLREEGLVERRGHRILITDPDGLRDRAERGHDHGDGER</sequence>
<dbReference type="InterPro" id="IPR036388">
    <property type="entry name" value="WH-like_DNA-bd_sf"/>
</dbReference>